<evidence type="ECO:0000256" key="1">
    <source>
        <dbReference type="SAM" id="MobiDB-lite"/>
    </source>
</evidence>
<keyword evidence="2" id="KW-0472">Membrane</keyword>
<dbReference type="RefSeq" id="XP_022335665.1">
    <property type="nucleotide sequence ID" value="XM_022479957.1"/>
</dbReference>
<dbReference type="KEGG" id="cvn:111132187"/>
<keyword evidence="3" id="KW-1185">Reference proteome</keyword>
<dbReference type="GeneID" id="111132187"/>
<organism evidence="3 4">
    <name type="scientific">Crassostrea virginica</name>
    <name type="common">Eastern oyster</name>
    <dbReference type="NCBI Taxonomy" id="6565"/>
    <lineage>
        <taxon>Eukaryota</taxon>
        <taxon>Metazoa</taxon>
        <taxon>Spiralia</taxon>
        <taxon>Lophotrochozoa</taxon>
        <taxon>Mollusca</taxon>
        <taxon>Bivalvia</taxon>
        <taxon>Autobranchia</taxon>
        <taxon>Pteriomorphia</taxon>
        <taxon>Ostreida</taxon>
        <taxon>Ostreoidea</taxon>
        <taxon>Ostreidae</taxon>
        <taxon>Crassostrea</taxon>
    </lineage>
</organism>
<reference evidence="4" key="1">
    <citation type="submission" date="2025-08" db="UniProtKB">
        <authorList>
            <consortium name="RefSeq"/>
        </authorList>
    </citation>
    <scope>IDENTIFICATION</scope>
    <source>
        <tissue evidence="4">Whole sample</tissue>
    </source>
</reference>
<accession>A0A8B8E676</accession>
<keyword evidence="2" id="KW-0812">Transmembrane</keyword>
<dbReference type="OrthoDB" id="6157266at2759"/>
<dbReference type="Proteomes" id="UP000694844">
    <property type="component" value="Chromosome 5"/>
</dbReference>
<feature type="transmembrane region" description="Helical" evidence="2">
    <location>
        <begin position="12"/>
        <end position="34"/>
    </location>
</feature>
<feature type="compositionally biased region" description="Basic and acidic residues" evidence="1">
    <location>
        <begin position="103"/>
        <end position="129"/>
    </location>
</feature>
<evidence type="ECO:0000256" key="2">
    <source>
        <dbReference type="SAM" id="Phobius"/>
    </source>
</evidence>
<dbReference type="AlphaFoldDB" id="A0A8B8E676"/>
<gene>
    <name evidence="4" type="primary">LOC111132187</name>
</gene>
<protein>
    <submittedName>
        <fullName evidence="4">Uncharacterized protein LOC111132187</fullName>
    </submittedName>
</protein>
<name>A0A8B8E676_CRAVI</name>
<sequence length="252" mass="30015">MPPMTGFGKYELVFLIAGSTTTLVLTWLIVDFCLYHKARRAKREENEKLKNQRLMLHTSGHEEDVQANNHIPDPDASSEPTLKRQETFRKFVNLFNFKKSTKNKPDLKKQAEPARSKSLDEERPQEKRSLWQRTRRLTEMLSNKISNLNDEIETHSRDQNDECSSTFDWGRVRYSDRENVDSADSGHFSEDRKWSESKWRTEYFENDEPRADNFGFNDVEEEGMRRPQKKKTKKVKEEKPKRKFALLQYRYI</sequence>
<feature type="region of interest" description="Disordered" evidence="1">
    <location>
        <begin position="220"/>
        <end position="239"/>
    </location>
</feature>
<evidence type="ECO:0000313" key="4">
    <source>
        <dbReference type="RefSeq" id="XP_022335665.1"/>
    </source>
</evidence>
<proteinExistence type="predicted"/>
<keyword evidence="2" id="KW-1133">Transmembrane helix</keyword>
<evidence type="ECO:0000313" key="3">
    <source>
        <dbReference type="Proteomes" id="UP000694844"/>
    </source>
</evidence>
<feature type="region of interest" description="Disordered" evidence="1">
    <location>
        <begin position="102"/>
        <end position="129"/>
    </location>
</feature>